<evidence type="ECO:0000259" key="10">
    <source>
        <dbReference type="PROSITE" id="PS50112"/>
    </source>
</evidence>
<feature type="domain" description="PAC" evidence="11">
    <location>
        <begin position="176"/>
        <end position="228"/>
    </location>
</feature>
<dbReference type="SUPFAM" id="SSF46689">
    <property type="entry name" value="Homeodomain-like"/>
    <property type="match status" value="1"/>
</dbReference>
<reference evidence="12 13" key="1">
    <citation type="submission" date="2018-04" db="EMBL/GenBank/DDBJ databases">
        <title>Genomic Encyclopedia of Archaeal and Bacterial Type Strains, Phase II (KMG-II): from individual species to whole genera.</title>
        <authorList>
            <person name="Goeker M."/>
        </authorList>
    </citation>
    <scope>NUCLEOTIDE SEQUENCE [LARGE SCALE GENOMIC DNA]</scope>
    <source>
        <strain evidence="12 13">DSM 45787</strain>
    </source>
</reference>
<evidence type="ECO:0000256" key="4">
    <source>
        <dbReference type="ARBA" id="ARBA00023015"/>
    </source>
</evidence>
<dbReference type="GO" id="GO:0005524">
    <property type="term" value="F:ATP binding"/>
    <property type="evidence" value="ECO:0007669"/>
    <property type="project" value="UniProtKB-KW"/>
</dbReference>
<dbReference type="InterPro" id="IPR025944">
    <property type="entry name" value="Sigma_54_int_dom_CS"/>
</dbReference>
<dbReference type="InterPro" id="IPR003593">
    <property type="entry name" value="AAA+_ATPase"/>
</dbReference>
<dbReference type="InterPro" id="IPR035965">
    <property type="entry name" value="PAS-like_dom_sf"/>
</dbReference>
<proteinExistence type="predicted"/>
<dbReference type="SMART" id="SM00382">
    <property type="entry name" value="AAA"/>
    <property type="match status" value="1"/>
</dbReference>
<organism evidence="12 13">
    <name type="scientific">Melghirimyces profundicolus</name>
    <dbReference type="NCBI Taxonomy" id="1242148"/>
    <lineage>
        <taxon>Bacteria</taxon>
        <taxon>Bacillati</taxon>
        <taxon>Bacillota</taxon>
        <taxon>Bacilli</taxon>
        <taxon>Bacillales</taxon>
        <taxon>Thermoactinomycetaceae</taxon>
        <taxon>Melghirimyces</taxon>
    </lineage>
</organism>
<dbReference type="AlphaFoldDB" id="A0A2T6C8N1"/>
<dbReference type="InterPro" id="IPR000700">
    <property type="entry name" value="PAS-assoc_C"/>
</dbReference>
<dbReference type="Proteomes" id="UP000244240">
    <property type="component" value="Unassembled WGS sequence"/>
</dbReference>
<feature type="coiled-coil region" evidence="8">
    <location>
        <begin position="219"/>
        <end position="246"/>
    </location>
</feature>
<evidence type="ECO:0000256" key="2">
    <source>
        <dbReference type="ARBA" id="ARBA00022797"/>
    </source>
</evidence>
<dbReference type="PROSITE" id="PS50045">
    <property type="entry name" value="SIGMA54_INTERACT_4"/>
    <property type="match status" value="1"/>
</dbReference>
<dbReference type="InterPro" id="IPR025662">
    <property type="entry name" value="Sigma_54_int_dom_ATP-bd_1"/>
</dbReference>
<evidence type="ECO:0000256" key="3">
    <source>
        <dbReference type="ARBA" id="ARBA00022840"/>
    </source>
</evidence>
<dbReference type="InterPro" id="IPR000014">
    <property type="entry name" value="PAS"/>
</dbReference>
<comment type="caution">
    <text evidence="12">The sequence shown here is derived from an EMBL/GenBank/DDBJ whole genome shotgun (WGS) entry which is preliminary data.</text>
</comment>
<dbReference type="Pfam" id="PF18024">
    <property type="entry name" value="HTH_50"/>
    <property type="match status" value="1"/>
</dbReference>
<keyword evidence="5" id="KW-0238">DNA-binding</keyword>
<dbReference type="FunFam" id="3.40.50.300:FF:000006">
    <property type="entry name" value="DNA-binding transcriptional regulator NtrC"/>
    <property type="match status" value="1"/>
</dbReference>
<evidence type="ECO:0000256" key="7">
    <source>
        <dbReference type="ARBA" id="ARBA00029500"/>
    </source>
</evidence>
<keyword evidence="13" id="KW-1185">Reference proteome</keyword>
<dbReference type="InterPro" id="IPR025943">
    <property type="entry name" value="Sigma_54_int_dom_ATP-bd_2"/>
</dbReference>
<dbReference type="PROSITE" id="PS00675">
    <property type="entry name" value="SIGMA54_INTERACT_1"/>
    <property type="match status" value="1"/>
</dbReference>
<accession>A0A2T6C8N1</accession>
<keyword evidence="1" id="KW-0547">Nucleotide-binding</keyword>
<dbReference type="PROSITE" id="PS00676">
    <property type="entry name" value="SIGMA54_INTERACT_2"/>
    <property type="match status" value="1"/>
</dbReference>
<dbReference type="NCBIfam" id="TIGR00229">
    <property type="entry name" value="sensory_box"/>
    <property type="match status" value="1"/>
</dbReference>
<evidence type="ECO:0000256" key="5">
    <source>
        <dbReference type="ARBA" id="ARBA00023125"/>
    </source>
</evidence>
<dbReference type="Gene3D" id="1.10.8.60">
    <property type="match status" value="1"/>
</dbReference>
<feature type="domain" description="PAS" evidence="10">
    <location>
        <begin position="109"/>
        <end position="154"/>
    </location>
</feature>
<dbReference type="InterPro" id="IPR009057">
    <property type="entry name" value="Homeodomain-like_sf"/>
</dbReference>
<gene>
    <name evidence="12" type="ORF">C8P63_102169</name>
</gene>
<dbReference type="InterPro" id="IPR058031">
    <property type="entry name" value="AAA_lid_NorR"/>
</dbReference>
<dbReference type="SUPFAM" id="SSF55785">
    <property type="entry name" value="PYP-like sensor domain (PAS domain)"/>
    <property type="match status" value="1"/>
</dbReference>
<dbReference type="PROSITE" id="PS50112">
    <property type="entry name" value="PAS"/>
    <property type="match status" value="1"/>
</dbReference>
<feature type="domain" description="Sigma-54 factor interaction" evidence="9">
    <location>
        <begin position="254"/>
        <end position="484"/>
    </location>
</feature>
<dbReference type="Pfam" id="PF25601">
    <property type="entry name" value="AAA_lid_14"/>
    <property type="match status" value="1"/>
</dbReference>
<dbReference type="Gene3D" id="1.10.10.60">
    <property type="entry name" value="Homeodomain-like"/>
    <property type="match status" value="1"/>
</dbReference>
<evidence type="ECO:0000256" key="6">
    <source>
        <dbReference type="ARBA" id="ARBA00023163"/>
    </source>
</evidence>
<dbReference type="GO" id="GO:0003677">
    <property type="term" value="F:DNA binding"/>
    <property type="evidence" value="ECO:0007669"/>
    <property type="project" value="UniProtKB-KW"/>
</dbReference>
<dbReference type="CDD" id="cd00130">
    <property type="entry name" value="PAS"/>
    <property type="match status" value="1"/>
</dbReference>
<dbReference type="PANTHER" id="PTHR32071:SF57">
    <property type="entry name" value="C4-DICARBOXYLATE TRANSPORT TRANSCRIPTIONAL REGULATORY PROTEIN DCTD"/>
    <property type="match status" value="1"/>
</dbReference>
<evidence type="ECO:0000259" key="9">
    <source>
        <dbReference type="PROSITE" id="PS50045"/>
    </source>
</evidence>
<dbReference type="InterPro" id="IPR030828">
    <property type="entry name" value="HTH_TyrR"/>
</dbReference>
<dbReference type="PROSITE" id="PS00688">
    <property type="entry name" value="SIGMA54_INTERACT_3"/>
    <property type="match status" value="1"/>
</dbReference>
<dbReference type="SUPFAM" id="SSF52540">
    <property type="entry name" value="P-loop containing nucleoside triphosphate hydrolases"/>
    <property type="match status" value="1"/>
</dbReference>
<dbReference type="InterPro" id="IPR002078">
    <property type="entry name" value="Sigma_54_int"/>
</dbReference>
<dbReference type="EMBL" id="QBKR01000002">
    <property type="protein sequence ID" value="PTX64675.1"/>
    <property type="molecule type" value="Genomic_DNA"/>
</dbReference>
<dbReference type="SMART" id="SM00091">
    <property type="entry name" value="PAS"/>
    <property type="match status" value="2"/>
</dbReference>
<evidence type="ECO:0000313" key="13">
    <source>
        <dbReference type="Proteomes" id="UP000244240"/>
    </source>
</evidence>
<protein>
    <recommendedName>
        <fullName evidence="7">HTH-type transcriptional regulatory protein TyrR</fullName>
    </recommendedName>
</protein>
<dbReference type="GO" id="GO:0006355">
    <property type="term" value="P:regulation of DNA-templated transcription"/>
    <property type="evidence" value="ECO:0007669"/>
    <property type="project" value="InterPro"/>
</dbReference>
<keyword evidence="6" id="KW-0804">Transcription</keyword>
<evidence type="ECO:0000313" key="12">
    <source>
        <dbReference type="EMBL" id="PTX64675.1"/>
    </source>
</evidence>
<evidence type="ECO:0000256" key="8">
    <source>
        <dbReference type="SAM" id="Coils"/>
    </source>
</evidence>
<evidence type="ECO:0000259" key="11">
    <source>
        <dbReference type="PROSITE" id="PS50113"/>
    </source>
</evidence>
<dbReference type="Pfam" id="PF00989">
    <property type="entry name" value="PAS"/>
    <property type="match status" value="1"/>
</dbReference>
<keyword evidence="3" id="KW-0067">ATP-binding</keyword>
<dbReference type="InterPro" id="IPR013767">
    <property type="entry name" value="PAS_fold"/>
</dbReference>
<keyword evidence="4" id="KW-0805">Transcription regulation</keyword>
<dbReference type="Pfam" id="PF00158">
    <property type="entry name" value="Sigma54_activat"/>
    <property type="match status" value="1"/>
</dbReference>
<dbReference type="PANTHER" id="PTHR32071">
    <property type="entry name" value="TRANSCRIPTIONAL REGULATORY PROTEIN"/>
    <property type="match status" value="1"/>
</dbReference>
<dbReference type="Gene3D" id="3.30.450.20">
    <property type="entry name" value="PAS domain"/>
    <property type="match status" value="1"/>
</dbReference>
<keyword evidence="2" id="KW-0058">Aromatic hydrocarbons catabolism</keyword>
<evidence type="ECO:0000256" key="1">
    <source>
        <dbReference type="ARBA" id="ARBA00022741"/>
    </source>
</evidence>
<dbReference type="CDD" id="cd00009">
    <property type="entry name" value="AAA"/>
    <property type="match status" value="1"/>
</dbReference>
<dbReference type="InterPro" id="IPR027417">
    <property type="entry name" value="P-loop_NTPase"/>
</dbReference>
<sequence>MDGVLEGGIDMQLNWQQLWEQSSCAMAIVDAGGRIHHATQAMIRLVKRNAEAEFPDSWEKLKDSILERTSENVWITRKGETYRLHTERPECLQGGRLHRLEPYVRKPEGTGELDAVIENAYDCIYITDRHGITLHTNSAIERLTGIPKEYYIGKDVRYLERRGILKKSVTLEVLKTGQPVSVVQETKQGKINVITGSPVLDEDGEIIRVVTNIRDVSELNRLKDELNETRKLSDRYKRELAQLRKLHLKDDSSIIMNDLAMKQVYHLARRVAGTDTTVLLLGESGVGKEVFARAIHKQSPRFEKGSFITVNCGAIPPELMESELFGYEPGAFTGAKKEGKPGMFEVAENGTLFLDEIGELPLPMQVKLLRVLQDKTLRRVGGIRPIPFNTRIIAATNRDLKKMVEKGEFREDLYYRISVVPIEIPPLRKRRSDIQPLLVHFLDRFNRKHRTSRTFAPEVYGKLRQYDWPGNVRELANMVERLVITSPDDTILPEYIPETRGLKKKTTPPDTGGLRTKINGEVFPLPAGTGPFQSLSEFTARLEQEILREAYRRHRSSYRVAEKLSISQSSAIRKAYKYGIREKS</sequence>
<name>A0A2T6C8N1_9BACL</name>
<dbReference type="PROSITE" id="PS50113">
    <property type="entry name" value="PAC"/>
    <property type="match status" value="1"/>
</dbReference>
<keyword evidence="8" id="KW-0175">Coiled coil</keyword>
<dbReference type="Gene3D" id="3.40.50.300">
    <property type="entry name" value="P-loop containing nucleotide triphosphate hydrolases"/>
    <property type="match status" value="1"/>
</dbReference>